<evidence type="ECO:0000313" key="3">
    <source>
        <dbReference type="EMBL" id="KAE8665794.1"/>
    </source>
</evidence>
<comment type="caution">
    <text evidence="3">The sequence shown here is derived from an EMBL/GenBank/DDBJ whole genome shotgun (WGS) entry which is preliminary data.</text>
</comment>
<sequence length="141" mass="16365">MAFTCMEAVLGLTLLMYLFETYLDFRQHAALKLPTLPKTLQGVISKEKFKMSRAYCLDKSHFHFVHEFFTILIDVAIIFFGILPWFWKKSGNFLPLACLNKENEVLLTLSFFGWCSDMVTGHRPPFFSLFNFCDRGPSGFQ</sequence>
<dbReference type="InterPro" id="IPR032456">
    <property type="entry name" value="Peptidase_M48_N"/>
</dbReference>
<protein>
    <recommendedName>
        <fullName evidence="2">CAAX prenyl protease 1 N-terminal domain-containing protein</fullName>
    </recommendedName>
</protein>
<keyword evidence="1" id="KW-0812">Transmembrane</keyword>
<gene>
    <name evidence="3" type="ORF">F3Y22_tig00112528pilonHSYRG00008</name>
</gene>
<feature type="domain" description="CAAX prenyl protease 1 N-terminal" evidence="2">
    <location>
        <begin position="27"/>
        <end position="116"/>
    </location>
</feature>
<reference evidence="3" key="1">
    <citation type="submission" date="2019-09" db="EMBL/GenBank/DDBJ databases">
        <title>Draft genome information of white flower Hibiscus syriacus.</title>
        <authorList>
            <person name="Kim Y.-M."/>
        </authorList>
    </citation>
    <scope>NUCLEOTIDE SEQUENCE [LARGE SCALE GENOMIC DNA]</scope>
    <source>
        <strain evidence="3">YM2019G1</strain>
    </source>
</reference>
<evidence type="ECO:0000313" key="4">
    <source>
        <dbReference type="Proteomes" id="UP000436088"/>
    </source>
</evidence>
<dbReference type="EMBL" id="VEPZ02001605">
    <property type="protein sequence ID" value="KAE8665794.1"/>
    <property type="molecule type" value="Genomic_DNA"/>
</dbReference>
<dbReference type="Proteomes" id="UP000436088">
    <property type="component" value="Unassembled WGS sequence"/>
</dbReference>
<keyword evidence="1" id="KW-0472">Membrane</keyword>
<dbReference type="PANTHER" id="PTHR10120">
    <property type="entry name" value="CAAX PRENYL PROTEASE 1"/>
    <property type="match status" value="1"/>
</dbReference>
<feature type="transmembrane region" description="Helical" evidence="1">
    <location>
        <begin position="68"/>
        <end position="87"/>
    </location>
</feature>
<keyword evidence="4" id="KW-1185">Reference proteome</keyword>
<keyword evidence="1" id="KW-1133">Transmembrane helix</keyword>
<dbReference type="AlphaFoldDB" id="A0A6A2Y807"/>
<evidence type="ECO:0000256" key="1">
    <source>
        <dbReference type="SAM" id="Phobius"/>
    </source>
</evidence>
<accession>A0A6A2Y807</accession>
<name>A0A6A2Y807_HIBSY</name>
<organism evidence="3 4">
    <name type="scientific">Hibiscus syriacus</name>
    <name type="common">Rose of Sharon</name>
    <dbReference type="NCBI Taxonomy" id="106335"/>
    <lineage>
        <taxon>Eukaryota</taxon>
        <taxon>Viridiplantae</taxon>
        <taxon>Streptophyta</taxon>
        <taxon>Embryophyta</taxon>
        <taxon>Tracheophyta</taxon>
        <taxon>Spermatophyta</taxon>
        <taxon>Magnoliopsida</taxon>
        <taxon>eudicotyledons</taxon>
        <taxon>Gunneridae</taxon>
        <taxon>Pentapetalae</taxon>
        <taxon>rosids</taxon>
        <taxon>malvids</taxon>
        <taxon>Malvales</taxon>
        <taxon>Malvaceae</taxon>
        <taxon>Malvoideae</taxon>
        <taxon>Hibiscus</taxon>
    </lineage>
</organism>
<proteinExistence type="predicted"/>
<dbReference type="Pfam" id="PF16491">
    <property type="entry name" value="Peptidase_M48_N"/>
    <property type="match status" value="1"/>
</dbReference>
<evidence type="ECO:0000259" key="2">
    <source>
        <dbReference type="Pfam" id="PF16491"/>
    </source>
</evidence>